<dbReference type="OrthoDB" id="7631416at2"/>
<evidence type="ECO:0000313" key="11">
    <source>
        <dbReference type="EMBL" id="RIJ29120.1"/>
    </source>
</evidence>
<comment type="caution">
    <text evidence="11">The sequence shown here is derived from an EMBL/GenBank/DDBJ whole genome shotgun (WGS) entry which is preliminary data.</text>
</comment>
<keyword evidence="6" id="KW-0653">Protein transport</keyword>
<keyword evidence="8 9" id="KW-0472">Membrane</keyword>
<dbReference type="SMART" id="SM00228">
    <property type="entry name" value="PDZ"/>
    <property type="match status" value="1"/>
</dbReference>
<evidence type="ECO:0000256" key="2">
    <source>
        <dbReference type="ARBA" id="ARBA00022448"/>
    </source>
</evidence>
<dbReference type="Pfam" id="PF11356">
    <property type="entry name" value="T2SSC"/>
    <property type="match status" value="1"/>
</dbReference>
<dbReference type="InterPro" id="IPR001478">
    <property type="entry name" value="PDZ"/>
</dbReference>
<keyword evidence="4" id="KW-0997">Cell inner membrane</keyword>
<dbReference type="GO" id="GO:0015031">
    <property type="term" value="P:protein transport"/>
    <property type="evidence" value="ECO:0007669"/>
    <property type="project" value="UniProtKB-KW"/>
</dbReference>
<evidence type="ECO:0000256" key="9">
    <source>
        <dbReference type="SAM" id="Phobius"/>
    </source>
</evidence>
<keyword evidence="2" id="KW-0813">Transport</keyword>
<dbReference type="GO" id="GO:0005886">
    <property type="term" value="C:plasma membrane"/>
    <property type="evidence" value="ECO:0007669"/>
    <property type="project" value="UniProtKB-SubCell"/>
</dbReference>
<dbReference type="Proteomes" id="UP000265845">
    <property type="component" value="Unassembled WGS sequence"/>
</dbReference>
<dbReference type="EMBL" id="QWGA01000007">
    <property type="protein sequence ID" value="RIJ29120.1"/>
    <property type="molecule type" value="Genomic_DNA"/>
</dbReference>
<evidence type="ECO:0000256" key="7">
    <source>
        <dbReference type="ARBA" id="ARBA00022989"/>
    </source>
</evidence>
<evidence type="ECO:0000259" key="10">
    <source>
        <dbReference type="SMART" id="SM00228"/>
    </source>
</evidence>
<evidence type="ECO:0000256" key="4">
    <source>
        <dbReference type="ARBA" id="ARBA00022519"/>
    </source>
</evidence>
<dbReference type="SUPFAM" id="SSF50156">
    <property type="entry name" value="PDZ domain-like"/>
    <property type="match status" value="1"/>
</dbReference>
<accession>A0A399RCB3</accession>
<protein>
    <submittedName>
        <fullName evidence="11">PDZ domain-containing protein</fullName>
    </submittedName>
</protein>
<comment type="subcellular location">
    <subcellularLocation>
        <location evidence="1">Cell inner membrane</location>
    </subcellularLocation>
</comment>
<evidence type="ECO:0000256" key="1">
    <source>
        <dbReference type="ARBA" id="ARBA00004533"/>
    </source>
</evidence>
<gene>
    <name evidence="11" type="ORF">D1222_12245</name>
</gene>
<sequence length="290" mass="30791">MDFQGRFSLPDNAGRLLDGVRTVLQFVLVVMIAMLVARIGWLLIAPSDAVSSLTLRPLPAPIQQVTRSNVRGDLSLLMTTNPFVSSGRVPSAVPDAPETTLNLKLAAIFMSTDPAADSATIVTPDNRSQRFQPGDEIIPGTELVRVLSDRVIISRNGTDETLMRGGREAGLSVIGDAAEVAEAPSTTVASRTPLFEPGVSARTLLASLNPAADMSNGVVEAFVLQPRSGPDLMQQAGLQPGDRLIRINQKPVRDLDTAALAAELSSAQTVSVTVLRGGETQDLDIRFEEG</sequence>
<keyword evidence="7 9" id="KW-1133">Transmembrane helix</keyword>
<organism evidence="11 12">
    <name type="scientific">Henriciella algicola</name>
    <dbReference type="NCBI Taxonomy" id="1608422"/>
    <lineage>
        <taxon>Bacteria</taxon>
        <taxon>Pseudomonadati</taxon>
        <taxon>Pseudomonadota</taxon>
        <taxon>Alphaproteobacteria</taxon>
        <taxon>Hyphomonadales</taxon>
        <taxon>Hyphomonadaceae</taxon>
        <taxon>Henriciella</taxon>
    </lineage>
</organism>
<keyword evidence="5 9" id="KW-0812">Transmembrane</keyword>
<dbReference type="AlphaFoldDB" id="A0A399RCB3"/>
<keyword evidence="12" id="KW-1185">Reference proteome</keyword>
<reference evidence="11 12" key="1">
    <citation type="submission" date="2018-08" db="EMBL/GenBank/DDBJ databases">
        <title>Henriciella mobilis sp. nov., isolated from seawater.</title>
        <authorList>
            <person name="Cheng H."/>
            <person name="Wu Y.-H."/>
            <person name="Xu X.-W."/>
            <person name="Guo L.-L."/>
        </authorList>
    </citation>
    <scope>NUCLEOTIDE SEQUENCE [LARGE SCALE GENOMIC DNA]</scope>
    <source>
        <strain evidence="11 12">CCUG67844</strain>
    </source>
</reference>
<proteinExistence type="predicted"/>
<dbReference type="Gene3D" id="2.30.42.10">
    <property type="match status" value="1"/>
</dbReference>
<dbReference type="InterPro" id="IPR036034">
    <property type="entry name" value="PDZ_sf"/>
</dbReference>
<name>A0A399RCB3_9PROT</name>
<dbReference type="Pfam" id="PF13180">
    <property type="entry name" value="PDZ_2"/>
    <property type="match status" value="1"/>
</dbReference>
<feature type="domain" description="PDZ" evidence="10">
    <location>
        <begin position="202"/>
        <end position="278"/>
    </location>
</feature>
<evidence type="ECO:0000313" key="12">
    <source>
        <dbReference type="Proteomes" id="UP000265845"/>
    </source>
</evidence>
<dbReference type="Gene3D" id="2.30.30.830">
    <property type="match status" value="1"/>
</dbReference>
<feature type="transmembrane region" description="Helical" evidence="9">
    <location>
        <begin position="23"/>
        <end position="44"/>
    </location>
</feature>
<evidence type="ECO:0000256" key="6">
    <source>
        <dbReference type="ARBA" id="ARBA00022927"/>
    </source>
</evidence>
<evidence type="ECO:0000256" key="3">
    <source>
        <dbReference type="ARBA" id="ARBA00022475"/>
    </source>
</evidence>
<dbReference type="RefSeq" id="WP_119454535.1">
    <property type="nucleotide sequence ID" value="NZ_QWGA01000007.1"/>
</dbReference>
<evidence type="ECO:0000256" key="5">
    <source>
        <dbReference type="ARBA" id="ARBA00022692"/>
    </source>
</evidence>
<keyword evidence="3" id="KW-1003">Cell membrane</keyword>
<dbReference type="InterPro" id="IPR024961">
    <property type="entry name" value="T2SS_GspC_N"/>
</dbReference>
<evidence type="ECO:0000256" key="8">
    <source>
        <dbReference type="ARBA" id="ARBA00023136"/>
    </source>
</evidence>